<dbReference type="SUPFAM" id="SSF51735">
    <property type="entry name" value="NAD(P)-binding Rossmann-fold domains"/>
    <property type="match status" value="1"/>
</dbReference>
<dbReference type="Proteomes" id="UP000664654">
    <property type="component" value="Unassembled WGS sequence"/>
</dbReference>
<dbReference type="Gene3D" id="3.90.180.10">
    <property type="entry name" value="Medium-chain alcohol dehydrogenases, catalytic domain"/>
    <property type="match status" value="1"/>
</dbReference>
<dbReference type="EMBL" id="JAFKCV010000003">
    <property type="protein sequence ID" value="MBN7824967.1"/>
    <property type="molecule type" value="Genomic_DNA"/>
</dbReference>
<keyword evidence="4" id="KW-1185">Reference proteome</keyword>
<proteinExistence type="inferred from homology"/>
<dbReference type="AlphaFoldDB" id="A0A939DMH6"/>
<gene>
    <name evidence="3" type="ORF">J0A66_06990</name>
</gene>
<name>A0A939DMH6_9ALTE</name>
<evidence type="ECO:0000313" key="4">
    <source>
        <dbReference type="Proteomes" id="UP000664654"/>
    </source>
</evidence>
<organism evidence="3 4">
    <name type="scientific">Bowmanella dokdonensis</name>
    <dbReference type="NCBI Taxonomy" id="751969"/>
    <lineage>
        <taxon>Bacteria</taxon>
        <taxon>Pseudomonadati</taxon>
        <taxon>Pseudomonadota</taxon>
        <taxon>Gammaproteobacteria</taxon>
        <taxon>Alteromonadales</taxon>
        <taxon>Alteromonadaceae</taxon>
        <taxon>Bowmanella</taxon>
    </lineage>
</organism>
<dbReference type="GO" id="GO:0008270">
    <property type="term" value="F:zinc ion binding"/>
    <property type="evidence" value="ECO:0007669"/>
    <property type="project" value="InterPro"/>
</dbReference>
<dbReference type="CDD" id="cd08252">
    <property type="entry name" value="AL_MDR"/>
    <property type="match status" value="1"/>
</dbReference>
<sequence>MTDSQIRFSSVAFQGSSNSFRQVETVLQAPDGHDLLVRILAVSVNPVDLKVRQAKTGLDDSLHVLGWDATAIVERVGHKVEGFKPGDRIWYAGQINRAGSNAEYQLVDARIVSRAPGNLDDSESAAMPLTLLTAWEALFDRLGYQLWPVEAGKKRLLIINGAGGVGSVAIQLASLAGIEVTATASRAESQQWCRDLGASHVLPHNELTGMAADQFDRILCCHDTDRYFEEMVRLVAPYGLICALSSTTKDHNLKPLMAKSAGFVWEYMFTPGLYQSHLMARQQQILSQGATLFEQGKLKPTLTQRLRGMSPENLEKAHRLVETGKLMGKLVIQA</sequence>
<dbReference type="InterPro" id="IPR050700">
    <property type="entry name" value="YIM1/Zinc_Alcohol_DH_Fams"/>
</dbReference>
<comment type="caution">
    <text evidence="3">The sequence shown here is derived from an EMBL/GenBank/DDBJ whole genome shotgun (WGS) entry which is preliminary data.</text>
</comment>
<dbReference type="SUPFAM" id="SSF50129">
    <property type="entry name" value="GroES-like"/>
    <property type="match status" value="1"/>
</dbReference>
<evidence type="ECO:0000259" key="2">
    <source>
        <dbReference type="SMART" id="SM00829"/>
    </source>
</evidence>
<dbReference type="Gene3D" id="3.40.50.720">
    <property type="entry name" value="NAD(P)-binding Rossmann-like Domain"/>
    <property type="match status" value="1"/>
</dbReference>
<keyword evidence="1" id="KW-0479">Metal-binding</keyword>
<protein>
    <recommendedName>
        <fullName evidence="1">Zinc-type alcohol dehydrogenase-like protein</fullName>
    </recommendedName>
</protein>
<comment type="similarity">
    <text evidence="1">Belongs to the zinc-containing alcohol dehydrogenase family. Quinone oxidoreductase subfamily.</text>
</comment>
<keyword evidence="1" id="KW-0862">Zinc</keyword>
<keyword evidence="1" id="KW-0560">Oxidoreductase</keyword>
<dbReference type="InterPro" id="IPR014182">
    <property type="entry name" value="ADH_Zn_typ-1"/>
</dbReference>
<dbReference type="InterPro" id="IPR020843">
    <property type="entry name" value="ER"/>
</dbReference>
<dbReference type="PANTHER" id="PTHR11695:SF294">
    <property type="entry name" value="RETICULON-4-INTERACTING PROTEIN 1, MITOCHONDRIAL"/>
    <property type="match status" value="1"/>
</dbReference>
<dbReference type="InterPro" id="IPR036291">
    <property type="entry name" value="NAD(P)-bd_dom_sf"/>
</dbReference>
<evidence type="ECO:0000313" key="3">
    <source>
        <dbReference type="EMBL" id="MBN7824967.1"/>
    </source>
</evidence>
<dbReference type="PANTHER" id="PTHR11695">
    <property type="entry name" value="ALCOHOL DEHYDROGENASE RELATED"/>
    <property type="match status" value="1"/>
</dbReference>
<evidence type="ECO:0000256" key="1">
    <source>
        <dbReference type="RuleBase" id="RU364000"/>
    </source>
</evidence>
<feature type="domain" description="Enoyl reductase (ER)" evidence="2">
    <location>
        <begin position="15"/>
        <end position="332"/>
    </location>
</feature>
<dbReference type="Pfam" id="PF13602">
    <property type="entry name" value="ADH_zinc_N_2"/>
    <property type="match status" value="1"/>
</dbReference>
<dbReference type="RefSeq" id="WP_206573075.1">
    <property type="nucleotide sequence ID" value="NZ_JAFKCV010000003.1"/>
</dbReference>
<dbReference type="GO" id="GO:0016491">
    <property type="term" value="F:oxidoreductase activity"/>
    <property type="evidence" value="ECO:0007669"/>
    <property type="project" value="UniProtKB-KW"/>
</dbReference>
<dbReference type="Pfam" id="PF08240">
    <property type="entry name" value="ADH_N"/>
    <property type="match status" value="1"/>
</dbReference>
<dbReference type="SMART" id="SM00829">
    <property type="entry name" value="PKS_ER"/>
    <property type="match status" value="1"/>
</dbReference>
<dbReference type="InterPro" id="IPR013154">
    <property type="entry name" value="ADH-like_N"/>
</dbReference>
<dbReference type="NCBIfam" id="TIGR02817">
    <property type="entry name" value="adh_fam_1"/>
    <property type="match status" value="1"/>
</dbReference>
<dbReference type="InterPro" id="IPR011032">
    <property type="entry name" value="GroES-like_sf"/>
</dbReference>
<accession>A0A939DMH6</accession>
<reference evidence="3" key="1">
    <citation type="submission" date="2021-03" db="EMBL/GenBank/DDBJ databases">
        <title>novel species isolated from a fishpond in China.</title>
        <authorList>
            <person name="Lu H."/>
            <person name="Cai Z."/>
        </authorList>
    </citation>
    <scope>NUCLEOTIDE SEQUENCE</scope>
    <source>
        <strain evidence="3">JCM 30855</strain>
    </source>
</reference>